<keyword evidence="1" id="KW-0863">Zinc-finger</keyword>
<evidence type="ECO:0000313" key="4">
    <source>
        <dbReference type="Proteomes" id="UP000256661"/>
    </source>
</evidence>
<dbReference type="GO" id="GO:0008270">
    <property type="term" value="F:zinc ion binding"/>
    <property type="evidence" value="ECO:0007669"/>
    <property type="project" value="UniProtKB-KW"/>
</dbReference>
<evidence type="ECO:0000259" key="2">
    <source>
        <dbReference type="PROSITE" id="PS50966"/>
    </source>
</evidence>
<feature type="domain" description="SWIM-type" evidence="2">
    <location>
        <begin position="73"/>
        <end position="114"/>
    </location>
</feature>
<name>A0A3D9SXT9_9ACTN</name>
<evidence type="ECO:0000256" key="1">
    <source>
        <dbReference type="PROSITE-ProRule" id="PRU00325"/>
    </source>
</evidence>
<accession>A0A3D9SXT9</accession>
<organism evidence="3 4">
    <name type="scientific">Thermomonospora umbrina</name>
    <dbReference type="NCBI Taxonomy" id="111806"/>
    <lineage>
        <taxon>Bacteria</taxon>
        <taxon>Bacillati</taxon>
        <taxon>Actinomycetota</taxon>
        <taxon>Actinomycetes</taxon>
        <taxon>Streptosporangiales</taxon>
        <taxon>Thermomonosporaceae</taxon>
        <taxon>Thermomonospora</taxon>
    </lineage>
</organism>
<protein>
    <recommendedName>
        <fullName evidence="2">SWIM-type domain-containing protein</fullName>
    </recommendedName>
</protein>
<dbReference type="InterPro" id="IPR007527">
    <property type="entry name" value="Znf_SWIM"/>
</dbReference>
<reference evidence="3 4" key="1">
    <citation type="submission" date="2018-08" db="EMBL/GenBank/DDBJ databases">
        <title>Sequencing the genomes of 1000 actinobacteria strains.</title>
        <authorList>
            <person name="Klenk H.-P."/>
        </authorList>
    </citation>
    <scope>NUCLEOTIDE SEQUENCE [LARGE SCALE GENOMIC DNA]</scope>
    <source>
        <strain evidence="3 4">DSM 43927</strain>
    </source>
</reference>
<gene>
    <name evidence="3" type="ORF">DFJ69_5910</name>
</gene>
<keyword evidence="4" id="KW-1185">Reference proteome</keyword>
<proteinExistence type="predicted"/>
<evidence type="ECO:0000313" key="3">
    <source>
        <dbReference type="EMBL" id="REF00378.1"/>
    </source>
</evidence>
<dbReference type="Proteomes" id="UP000256661">
    <property type="component" value="Unassembled WGS sequence"/>
</dbReference>
<comment type="caution">
    <text evidence="3">The sequence shown here is derived from an EMBL/GenBank/DDBJ whole genome shotgun (WGS) entry which is preliminary data.</text>
</comment>
<dbReference type="EMBL" id="QTTT01000001">
    <property type="protein sequence ID" value="REF00378.1"/>
    <property type="molecule type" value="Genomic_DNA"/>
</dbReference>
<keyword evidence="1" id="KW-0479">Metal-binding</keyword>
<dbReference type="PROSITE" id="PS50966">
    <property type="entry name" value="ZF_SWIM"/>
    <property type="match status" value="1"/>
</dbReference>
<sequence length="114" mass="12516">MDMTTRRTPTATCTRCRATLRSPRSVARRMGDRCARLTRQDDAVKDAKAAAIDKARQLIADRAILPLRGRRVFQVVASDGNGRYLTAPQGCTCTAGIKGRHRCYHRVAAAMLAA</sequence>
<dbReference type="AlphaFoldDB" id="A0A3D9SXT9"/>
<keyword evidence="1" id="KW-0862">Zinc</keyword>